<evidence type="ECO:0000259" key="4">
    <source>
        <dbReference type="Pfam" id="PF08501"/>
    </source>
</evidence>
<dbReference type="PANTHER" id="PTHR21089">
    <property type="entry name" value="SHIKIMATE DEHYDROGENASE"/>
    <property type="match status" value="1"/>
</dbReference>
<comment type="similarity">
    <text evidence="2">In the N-terminal section; belongs to the shikimate kinase family.</text>
</comment>
<dbReference type="InterPro" id="IPR036291">
    <property type="entry name" value="NAD(P)-bd_dom_sf"/>
</dbReference>
<reference evidence="5 6" key="1">
    <citation type="submission" date="2014-04" db="EMBL/GenBank/DDBJ databases">
        <authorList>
            <consortium name="DOE Joint Genome Institute"/>
            <person name="Kuo A."/>
            <person name="Martino E."/>
            <person name="Perotto S."/>
            <person name="Kohler A."/>
            <person name="Nagy L.G."/>
            <person name="Floudas D."/>
            <person name="Copeland A."/>
            <person name="Barry K.W."/>
            <person name="Cichocki N."/>
            <person name="Veneault-Fourrey C."/>
            <person name="LaButti K."/>
            <person name="Lindquist E.A."/>
            <person name="Lipzen A."/>
            <person name="Lundell T."/>
            <person name="Morin E."/>
            <person name="Murat C."/>
            <person name="Sun H."/>
            <person name="Tunlid A."/>
            <person name="Henrissat B."/>
            <person name="Grigoriev I.V."/>
            <person name="Hibbett D.S."/>
            <person name="Martin F."/>
            <person name="Nordberg H.P."/>
            <person name="Cantor M.N."/>
            <person name="Hua S.X."/>
        </authorList>
    </citation>
    <scope>NUCLEOTIDE SEQUENCE [LARGE SCALE GENOMIC DNA]</scope>
    <source>
        <strain evidence="5 6">Zn</strain>
    </source>
</reference>
<accession>A0A0C3HBQ9</accession>
<dbReference type="InterPro" id="IPR046346">
    <property type="entry name" value="Aminoacid_DH-like_N_sf"/>
</dbReference>
<evidence type="ECO:0000259" key="3">
    <source>
        <dbReference type="Pfam" id="PF01488"/>
    </source>
</evidence>
<feature type="domain" description="Shikimate dehydrogenase substrate binding N-terminal" evidence="4">
    <location>
        <begin position="468"/>
        <end position="548"/>
    </location>
</feature>
<dbReference type="Gene3D" id="3.40.50.720">
    <property type="entry name" value="NAD(P)-binding Rossmann-like Domain"/>
    <property type="match status" value="1"/>
</dbReference>
<dbReference type="Pfam" id="PF01488">
    <property type="entry name" value="Shikimate_DH"/>
    <property type="match status" value="1"/>
</dbReference>
<dbReference type="InterPro" id="IPR027417">
    <property type="entry name" value="P-loop_NTPase"/>
</dbReference>
<evidence type="ECO:0000256" key="1">
    <source>
        <dbReference type="ARBA" id="ARBA00006477"/>
    </source>
</evidence>
<proteinExistence type="inferred from homology"/>
<dbReference type="SUPFAM" id="SSF53223">
    <property type="entry name" value="Aminoacid dehydrogenase-like, N-terminal domain"/>
    <property type="match status" value="1"/>
</dbReference>
<gene>
    <name evidence="5" type="ORF">OIDMADRAFT_104681</name>
</gene>
<dbReference type="InterPro" id="IPR001381">
    <property type="entry name" value="DHquinase_I"/>
</dbReference>
<dbReference type="InterPro" id="IPR013785">
    <property type="entry name" value="Aldolase_TIM"/>
</dbReference>
<dbReference type="EMBL" id="KN832878">
    <property type="protein sequence ID" value="KIM99801.1"/>
    <property type="molecule type" value="Genomic_DNA"/>
</dbReference>
<dbReference type="InterPro" id="IPR013708">
    <property type="entry name" value="Shikimate_DH-bd_N"/>
</dbReference>
<dbReference type="SUPFAM" id="SSF51735">
    <property type="entry name" value="NAD(P)-binding Rossmann-fold domains"/>
    <property type="match status" value="1"/>
</dbReference>
<dbReference type="GO" id="GO:0019632">
    <property type="term" value="P:shikimate metabolic process"/>
    <property type="evidence" value="ECO:0007669"/>
    <property type="project" value="TreeGrafter"/>
</dbReference>
<keyword evidence="6" id="KW-1185">Reference proteome</keyword>
<dbReference type="HOGENOM" id="CLU_008871_0_1_1"/>
<dbReference type="GO" id="GO:0004764">
    <property type="term" value="F:shikimate 3-dehydrogenase (NADP+) activity"/>
    <property type="evidence" value="ECO:0007669"/>
    <property type="project" value="InterPro"/>
</dbReference>
<dbReference type="CDD" id="cd00502">
    <property type="entry name" value="DHQase_I"/>
    <property type="match status" value="1"/>
</dbReference>
<evidence type="ECO:0000313" key="5">
    <source>
        <dbReference type="EMBL" id="KIM99801.1"/>
    </source>
</evidence>
<name>A0A0C3HBQ9_OIDMZ</name>
<dbReference type="SUPFAM" id="SSF51569">
    <property type="entry name" value="Aldolase"/>
    <property type="match status" value="1"/>
</dbReference>
<sequence length="803" mass="90129">MFQRDASIVLLGVRGCGKTSLAIIAQASLGLQHIDADDAFHKETGVSALHFRKQFGAEESRTRWLSFLAKLLSTYSKNCVIVWPKDYIEEAGLSLLKQYGKDHPVILVQRETTAIEKYLQLPEPNKIERIMKFMIPTYRSCSNYEYFNLDETEALTLTGHSAEDIFHADRAPRSLRLKRVEESFLRLVKNIMEPDLLPDQDSGRPPIPQSRATYTYLLTTSVAQISLEDFNMRWLDCGADAIQLEIESEMEDAQSSPMLIKEQISRAFAAVTRTFSGPVIYHLRPASAKPPGSFRSLYLDLLDHGFRLGVDFVTVQLGLTVQVLKELIKLSRGTRLIGDYHDSTPSENGWTSLDRRNILTKAVNLGFDGIRLTQPALSSSDNREAASFAVSANRGRNSRPFVIAYNTGPLGRTSRCFNEILTPVTTEELRSHLSNAVGERNLLSEITIQQSQSSIYASFVYDPMKYYIIGLDVSYTYSPVVHNAAHEFFGMPHRLHIRSMSTLDELSTLTSDENFGGLTMAQGFKMTLLSRMSAVSIHARNIGAINTVLPIRAAFDYTKPAPQEFWANRNRAGPVLAFYGDNLDWVGITRCIKQNLSPANVITPTSTALVIGAGGMARAAIYALLNLGVQHIVIYNRTYMHARTLADHFSEKGFYINPLSKRDIRVLDSLEADWYDDLAPPIAVVSCIPAPKTYESPQDQFLLPLQWMKSPTGGVVIDTNYRALITPLLRQVRSQAQRGWVAVDGLESLVEQASAQFEVFTCRKLPRNLMRIAALQHYLNSNKEDAEVCQYIESQLRRMQSKS</sequence>
<dbReference type="STRING" id="913774.A0A0C3HBQ9"/>
<comment type="similarity">
    <text evidence="1">In the 2nd section; belongs to the type-I 3-dehydroquinase family.</text>
</comment>
<reference evidence="6" key="2">
    <citation type="submission" date="2015-01" db="EMBL/GenBank/DDBJ databases">
        <title>Evolutionary Origins and Diversification of the Mycorrhizal Mutualists.</title>
        <authorList>
            <consortium name="DOE Joint Genome Institute"/>
            <consortium name="Mycorrhizal Genomics Consortium"/>
            <person name="Kohler A."/>
            <person name="Kuo A."/>
            <person name="Nagy L.G."/>
            <person name="Floudas D."/>
            <person name="Copeland A."/>
            <person name="Barry K.W."/>
            <person name="Cichocki N."/>
            <person name="Veneault-Fourrey C."/>
            <person name="LaButti K."/>
            <person name="Lindquist E.A."/>
            <person name="Lipzen A."/>
            <person name="Lundell T."/>
            <person name="Morin E."/>
            <person name="Murat C."/>
            <person name="Riley R."/>
            <person name="Ohm R."/>
            <person name="Sun H."/>
            <person name="Tunlid A."/>
            <person name="Henrissat B."/>
            <person name="Grigoriev I.V."/>
            <person name="Hibbett D.S."/>
            <person name="Martin F."/>
        </authorList>
    </citation>
    <scope>NUCLEOTIDE SEQUENCE [LARGE SCALE GENOMIC DNA]</scope>
    <source>
        <strain evidence="6">Zn</strain>
    </source>
</reference>
<evidence type="ECO:0000313" key="6">
    <source>
        <dbReference type="Proteomes" id="UP000054321"/>
    </source>
</evidence>
<evidence type="ECO:0000256" key="2">
    <source>
        <dbReference type="ARBA" id="ARBA00009349"/>
    </source>
</evidence>
<dbReference type="Pfam" id="PF01487">
    <property type="entry name" value="DHquinase_I"/>
    <property type="match status" value="1"/>
</dbReference>
<dbReference type="CDD" id="cd01065">
    <property type="entry name" value="NAD_bind_Shikimate_DH"/>
    <property type="match status" value="1"/>
</dbReference>
<dbReference type="GO" id="GO:0009423">
    <property type="term" value="P:chorismate biosynthetic process"/>
    <property type="evidence" value="ECO:0007669"/>
    <property type="project" value="TreeGrafter"/>
</dbReference>
<feature type="domain" description="Quinate/shikimate 5-dehydrogenase/glutamyl-tRNA reductase" evidence="3">
    <location>
        <begin position="605"/>
        <end position="661"/>
    </location>
</feature>
<dbReference type="InterPro" id="IPR006151">
    <property type="entry name" value="Shikm_DH/Glu-tRNA_Rdtase"/>
</dbReference>
<dbReference type="InParanoid" id="A0A0C3HBQ9"/>
<dbReference type="Pfam" id="PF08501">
    <property type="entry name" value="Shikimate_dh_N"/>
    <property type="match status" value="1"/>
</dbReference>
<dbReference type="Gene3D" id="3.40.50.10860">
    <property type="entry name" value="Leucine Dehydrogenase, chain A, domain 1"/>
    <property type="match status" value="1"/>
</dbReference>
<dbReference type="InterPro" id="IPR031322">
    <property type="entry name" value="Shikimate/glucono_kinase"/>
</dbReference>
<dbReference type="Gene3D" id="3.40.50.300">
    <property type="entry name" value="P-loop containing nucleotide triphosphate hydrolases"/>
    <property type="match status" value="1"/>
</dbReference>
<dbReference type="AlphaFoldDB" id="A0A0C3HBQ9"/>
<dbReference type="InterPro" id="IPR022893">
    <property type="entry name" value="Shikimate_DH_fam"/>
</dbReference>
<dbReference type="Pfam" id="PF01202">
    <property type="entry name" value="SKI"/>
    <property type="match status" value="1"/>
</dbReference>
<protein>
    <submittedName>
        <fullName evidence="5">Uncharacterized protein</fullName>
    </submittedName>
</protein>
<dbReference type="OrthoDB" id="4415835at2759"/>
<dbReference type="Gene3D" id="3.20.20.70">
    <property type="entry name" value="Aldolase class I"/>
    <property type="match status" value="1"/>
</dbReference>
<dbReference type="PANTHER" id="PTHR21089:SF1">
    <property type="entry name" value="BIFUNCTIONAL 3-DEHYDROQUINATE DEHYDRATASE_SHIKIMATE DEHYDROGENASE, CHLOROPLASTIC"/>
    <property type="match status" value="1"/>
</dbReference>
<dbReference type="Proteomes" id="UP000054321">
    <property type="component" value="Unassembled WGS sequence"/>
</dbReference>
<organism evidence="5 6">
    <name type="scientific">Oidiodendron maius (strain Zn)</name>
    <dbReference type="NCBI Taxonomy" id="913774"/>
    <lineage>
        <taxon>Eukaryota</taxon>
        <taxon>Fungi</taxon>
        <taxon>Dikarya</taxon>
        <taxon>Ascomycota</taxon>
        <taxon>Pezizomycotina</taxon>
        <taxon>Leotiomycetes</taxon>
        <taxon>Leotiomycetes incertae sedis</taxon>
        <taxon>Myxotrichaceae</taxon>
        <taxon>Oidiodendron</taxon>
    </lineage>
</organism>
<dbReference type="GO" id="GO:0003855">
    <property type="term" value="F:3-dehydroquinate dehydratase activity"/>
    <property type="evidence" value="ECO:0007669"/>
    <property type="project" value="InterPro"/>
</dbReference>
<dbReference type="SUPFAM" id="SSF52540">
    <property type="entry name" value="P-loop containing nucleoside triphosphate hydrolases"/>
    <property type="match status" value="1"/>
</dbReference>